<sequence>MLSGALGLNLVSACVLRGSPPLSHGSITERMMQAPEKVMPVFYDVEPGLQQLLADVARFDGSYHSDKLAEWQAALKGAPAITGWRLDQTGRNVPQLTSSWVTCGPWSNPARVQARCRPSH</sequence>
<evidence type="ECO:0000313" key="2">
    <source>
        <dbReference type="Proteomes" id="UP001489004"/>
    </source>
</evidence>
<evidence type="ECO:0000313" key="1">
    <source>
        <dbReference type="EMBL" id="KAK9803604.1"/>
    </source>
</evidence>
<gene>
    <name evidence="1" type="ORF">WJX72_004171</name>
</gene>
<comment type="caution">
    <text evidence="1">The sequence shown here is derived from an EMBL/GenBank/DDBJ whole genome shotgun (WGS) entry which is preliminary data.</text>
</comment>
<dbReference type="InterPro" id="IPR035897">
    <property type="entry name" value="Toll_tir_struct_dom_sf"/>
</dbReference>
<keyword evidence="2" id="KW-1185">Reference proteome</keyword>
<organism evidence="1 2">
    <name type="scientific">[Myrmecia] bisecta</name>
    <dbReference type="NCBI Taxonomy" id="41462"/>
    <lineage>
        <taxon>Eukaryota</taxon>
        <taxon>Viridiplantae</taxon>
        <taxon>Chlorophyta</taxon>
        <taxon>core chlorophytes</taxon>
        <taxon>Trebouxiophyceae</taxon>
        <taxon>Trebouxiales</taxon>
        <taxon>Trebouxiaceae</taxon>
        <taxon>Myrmecia</taxon>
    </lineage>
</organism>
<dbReference type="AlphaFoldDB" id="A0AAW1NZY4"/>
<dbReference type="Proteomes" id="UP001489004">
    <property type="component" value="Unassembled WGS sequence"/>
</dbReference>
<name>A0AAW1NZY4_9CHLO</name>
<dbReference type="EMBL" id="JALJOR010000020">
    <property type="protein sequence ID" value="KAK9803604.1"/>
    <property type="molecule type" value="Genomic_DNA"/>
</dbReference>
<reference evidence="1 2" key="1">
    <citation type="journal article" date="2024" name="Nat. Commun.">
        <title>Phylogenomics reveals the evolutionary origins of lichenization in chlorophyte algae.</title>
        <authorList>
            <person name="Puginier C."/>
            <person name="Libourel C."/>
            <person name="Otte J."/>
            <person name="Skaloud P."/>
            <person name="Haon M."/>
            <person name="Grisel S."/>
            <person name="Petersen M."/>
            <person name="Berrin J.G."/>
            <person name="Delaux P.M."/>
            <person name="Dal Grande F."/>
            <person name="Keller J."/>
        </authorList>
    </citation>
    <scope>NUCLEOTIDE SEQUENCE [LARGE SCALE GENOMIC DNA]</scope>
    <source>
        <strain evidence="1 2">SAG 2043</strain>
    </source>
</reference>
<dbReference type="Gene3D" id="3.40.50.10140">
    <property type="entry name" value="Toll/interleukin-1 receptor homology (TIR) domain"/>
    <property type="match status" value="1"/>
</dbReference>
<accession>A0AAW1NZY4</accession>
<protein>
    <submittedName>
        <fullName evidence="1">Uncharacterized protein</fullName>
    </submittedName>
</protein>
<proteinExistence type="predicted"/>